<keyword evidence="2" id="KW-0964">Secreted</keyword>
<evidence type="ECO:0000256" key="6">
    <source>
        <dbReference type="ARBA" id="ARBA00022737"/>
    </source>
</evidence>
<keyword evidence="16" id="KW-1185">Reference proteome</keyword>
<evidence type="ECO:0000256" key="3">
    <source>
        <dbReference type="ARBA" id="ARBA00022690"/>
    </source>
</evidence>
<reference evidence="15" key="2">
    <citation type="submission" date="2025-09" db="UniProtKB">
        <authorList>
            <consortium name="Ensembl"/>
        </authorList>
    </citation>
    <scope>IDENTIFICATION</scope>
</reference>
<evidence type="ECO:0000256" key="9">
    <source>
        <dbReference type="ARBA" id="ARBA00023157"/>
    </source>
</evidence>
<sequence>METVCLTSFSKFSVKCKACGRGLGNTLKDRKLHINTVQISSRFICYGQGRYERNQEQISGNNLEICLLPLDAGPCQALIPKFYYDRDQQKCRRFNYGGCLGNANNFHSRDLCEQTCGSIEKVPPVCRSELKTYPCDKPNIRFFFNLNTMTCEPLRPGLCSRTMNVFSEEATCKGLCEPRKHIPSFCSSPKDEGLCSANVTRFYFNSRNKTCETFTYTGCGGNENNFYYLDACHRACVKGWKKPKRWKIGDFLPRFWKHLS</sequence>
<keyword evidence="9" id="KW-1015">Disulfide bond</keyword>
<dbReference type="Ensembl" id="ENSMSIT00000028182.1">
    <property type="protein sequence ID" value="ENSMSIP00000022352.1"/>
    <property type="gene ID" value="ENSMSIG00000018965.1"/>
</dbReference>
<dbReference type="InterPro" id="IPR020901">
    <property type="entry name" value="Prtase_inh_Kunz-CS"/>
</dbReference>
<keyword evidence="6" id="KW-0677">Repeat</keyword>
<evidence type="ECO:0000256" key="2">
    <source>
        <dbReference type="ARBA" id="ARBA00022525"/>
    </source>
</evidence>
<dbReference type="Pfam" id="PF00014">
    <property type="entry name" value="Kunitz_BPTI"/>
    <property type="match status" value="3"/>
</dbReference>
<dbReference type="Gene3D" id="4.10.410.10">
    <property type="entry name" value="Pancreatic trypsin inhibitor Kunitz domain"/>
    <property type="match status" value="3"/>
</dbReference>
<dbReference type="GO" id="GO:0004867">
    <property type="term" value="F:serine-type endopeptidase inhibitor activity"/>
    <property type="evidence" value="ECO:0007669"/>
    <property type="project" value="UniProtKB-KW"/>
</dbReference>
<evidence type="ECO:0000259" key="14">
    <source>
        <dbReference type="PROSITE" id="PS50279"/>
    </source>
</evidence>
<comment type="subcellular location">
    <subcellularLocation>
        <location evidence="1">Secreted</location>
    </subcellularLocation>
</comment>
<evidence type="ECO:0000256" key="12">
    <source>
        <dbReference type="ARBA" id="ARBA00065443"/>
    </source>
</evidence>
<evidence type="ECO:0000256" key="7">
    <source>
        <dbReference type="ARBA" id="ARBA00022900"/>
    </source>
</evidence>
<evidence type="ECO:0000256" key="5">
    <source>
        <dbReference type="ARBA" id="ARBA00022729"/>
    </source>
</evidence>
<evidence type="ECO:0000256" key="4">
    <source>
        <dbReference type="ARBA" id="ARBA00022696"/>
    </source>
</evidence>
<evidence type="ECO:0000256" key="10">
    <source>
        <dbReference type="ARBA" id="ARBA00023180"/>
    </source>
</evidence>
<dbReference type="CDD" id="cd22615">
    <property type="entry name" value="Kunitz_TFPI1_TFPI2_3-like"/>
    <property type="match status" value="1"/>
</dbReference>
<dbReference type="FunFam" id="4.10.410.10:FF:000018">
    <property type="entry name" value="Tissue factor pathway inhibitor"/>
    <property type="match status" value="1"/>
</dbReference>
<dbReference type="PROSITE" id="PS50279">
    <property type="entry name" value="BPTI_KUNITZ_2"/>
    <property type="match status" value="3"/>
</dbReference>
<dbReference type="CDD" id="cd22616">
    <property type="entry name" value="Kunitz_TFPI2_1-like"/>
    <property type="match status" value="1"/>
</dbReference>
<reference evidence="15" key="1">
    <citation type="submission" date="2025-08" db="UniProtKB">
        <authorList>
            <consortium name="Ensembl"/>
        </authorList>
    </citation>
    <scope>IDENTIFICATION</scope>
</reference>
<dbReference type="Proteomes" id="UP000694415">
    <property type="component" value="Unplaced"/>
</dbReference>
<feature type="domain" description="BPTI/Kunitz inhibitor" evidence="14">
    <location>
        <begin position="186"/>
        <end position="236"/>
    </location>
</feature>
<comment type="subunit">
    <text evidence="12">Finds in a complex with ABCB1, TFPI2 and PPP2R3C; leading to the dephosphorylation of ABCB1.</text>
</comment>
<dbReference type="GO" id="GO:0005576">
    <property type="term" value="C:extracellular region"/>
    <property type="evidence" value="ECO:0007669"/>
    <property type="project" value="UniProtKB-SubCell"/>
</dbReference>
<keyword evidence="3" id="KW-0646">Protease inhibitor</keyword>
<dbReference type="PROSITE" id="PS00280">
    <property type="entry name" value="BPTI_KUNITZ_1"/>
    <property type="match status" value="2"/>
</dbReference>
<dbReference type="AlphaFoldDB" id="A0A8C6HJE2"/>
<comment type="function">
    <text evidence="11">May play a role in the regulation of plasmin-mediated matrix remodeling. Inhibits trypsin, plasmin, factor VIIa/tissue factor and weakly factor Xa. Has no effect on thrombin.</text>
</comment>
<dbReference type="SMART" id="SM00131">
    <property type="entry name" value="KU"/>
    <property type="match status" value="3"/>
</dbReference>
<evidence type="ECO:0000256" key="11">
    <source>
        <dbReference type="ARBA" id="ARBA00060238"/>
    </source>
</evidence>
<dbReference type="PRINTS" id="PR00759">
    <property type="entry name" value="BASICPTASE"/>
</dbReference>
<dbReference type="PANTHER" id="PTHR10083">
    <property type="entry name" value="KUNITZ-TYPE PROTEASE INHIBITOR-RELATED"/>
    <property type="match status" value="1"/>
</dbReference>
<dbReference type="SUPFAM" id="SSF57362">
    <property type="entry name" value="BPTI-like"/>
    <property type="match status" value="3"/>
</dbReference>
<keyword evidence="8" id="KW-0094">Blood coagulation</keyword>
<keyword evidence="5" id="KW-0732">Signal</keyword>
<dbReference type="InterPro" id="IPR002223">
    <property type="entry name" value="Kunitz_BPTI"/>
</dbReference>
<dbReference type="InterPro" id="IPR036880">
    <property type="entry name" value="Kunitz_BPTI_sf"/>
</dbReference>
<protein>
    <recommendedName>
        <fullName evidence="13">Tissue factor pathway inhibitor 2</fullName>
    </recommendedName>
</protein>
<evidence type="ECO:0000256" key="8">
    <source>
        <dbReference type="ARBA" id="ARBA00023084"/>
    </source>
</evidence>
<name>A0A8C6HJE2_MUSSI</name>
<dbReference type="InterPro" id="IPR050098">
    <property type="entry name" value="TFPI/VKTCI-like"/>
</dbReference>
<dbReference type="GeneTree" id="ENSGT00940000159917"/>
<evidence type="ECO:0000313" key="16">
    <source>
        <dbReference type="Proteomes" id="UP000694415"/>
    </source>
</evidence>
<feature type="domain" description="BPTI/Kunitz inhibitor" evidence="14">
    <location>
        <begin position="126"/>
        <end position="176"/>
    </location>
</feature>
<dbReference type="GO" id="GO:0007596">
    <property type="term" value="P:blood coagulation"/>
    <property type="evidence" value="ECO:0007669"/>
    <property type="project" value="UniProtKB-KW"/>
</dbReference>
<accession>A0A8C6HJE2</accession>
<keyword evidence="7" id="KW-0722">Serine protease inhibitor</keyword>
<keyword evidence="10" id="KW-0325">Glycoprotein</keyword>
<feature type="domain" description="BPTI/Kunitz inhibitor" evidence="14">
    <location>
        <begin position="66"/>
        <end position="116"/>
    </location>
</feature>
<evidence type="ECO:0000256" key="1">
    <source>
        <dbReference type="ARBA" id="ARBA00004613"/>
    </source>
</evidence>
<proteinExistence type="predicted"/>
<dbReference type="FunFam" id="4.10.410.10:FF:000011">
    <property type="entry name" value="Tissue factor pathway inhibitor"/>
    <property type="match status" value="1"/>
</dbReference>
<organism evidence="15 16">
    <name type="scientific">Mus spicilegus</name>
    <name type="common">Mound-building mouse</name>
    <dbReference type="NCBI Taxonomy" id="10103"/>
    <lineage>
        <taxon>Eukaryota</taxon>
        <taxon>Metazoa</taxon>
        <taxon>Chordata</taxon>
        <taxon>Craniata</taxon>
        <taxon>Vertebrata</taxon>
        <taxon>Euteleostomi</taxon>
        <taxon>Mammalia</taxon>
        <taxon>Eutheria</taxon>
        <taxon>Euarchontoglires</taxon>
        <taxon>Glires</taxon>
        <taxon>Rodentia</taxon>
        <taxon>Myomorpha</taxon>
        <taxon>Muroidea</taxon>
        <taxon>Muridae</taxon>
        <taxon>Murinae</taxon>
        <taxon>Mus</taxon>
        <taxon>Mus</taxon>
    </lineage>
</organism>
<evidence type="ECO:0000313" key="15">
    <source>
        <dbReference type="Ensembl" id="ENSMSIP00000022352.1"/>
    </source>
</evidence>
<keyword evidence="4" id="KW-0356">Hemostasis</keyword>
<evidence type="ECO:0000256" key="13">
    <source>
        <dbReference type="ARBA" id="ARBA00068244"/>
    </source>
</evidence>